<gene>
    <name evidence="4" type="ORF">D7M11_07515</name>
</gene>
<evidence type="ECO:0000313" key="5">
    <source>
        <dbReference type="Proteomes" id="UP000282311"/>
    </source>
</evidence>
<dbReference type="PROSITE" id="PS50975">
    <property type="entry name" value="ATP_GRASP"/>
    <property type="match status" value="1"/>
</dbReference>
<keyword evidence="1" id="KW-0067">ATP-binding</keyword>
<organism evidence="4 5">
    <name type="scientific">Paenibacillus ginsengarvi</name>
    <dbReference type="NCBI Taxonomy" id="400777"/>
    <lineage>
        <taxon>Bacteria</taxon>
        <taxon>Bacillati</taxon>
        <taxon>Bacillota</taxon>
        <taxon>Bacilli</taxon>
        <taxon>Bacillales</taxon>
        <taxon>Paenibacillaceae</taxon>
        <taxon>Paenibacillus</taxon>
    </lineage>
</organism>
<dbReference type="Proteomes" id="UP000282311">
    <property type="component" value="Unassembled WGS sequence"/>
</dbReference>
<keyword evidence="5" id="KW-1185">Reference proteome</keyword>
<dbReference type="Pfam" id="PF14398">
    <property type="entry name" value="ATPgrasp_YheCD"/>
    <property type="match status" value="1"/>
</dbReference>
<evidence type="ECO:0000259" key="3">
    <source>
        <dbReference type="PROSITE" id="PS50975"/>
    </source>
</evidence>
<dbReference type="AlphaFoldDB" id="A0A3B0CNP4"/>
<evidence type="ECO:0000256" key="1">
    <source>
        <dbReference type="PROSITE-ProRule" id="PRU00409"/>
    </source>
</evidence>
<dbReference type="GO" id="GO:0046872">
    <property type="term" value="F:metal ion binding"/>
    <property type="evidence" value="ECO:0007669"/>
    <property type="project" value="InterPro"/>
</dbReference>
<feature type="domain" description="ATP-grasp" evidence="3">
    <location>
        <begin position="117"/>
        <end position="355"/>
    </location>
</feature>
<dbReference type="EMBL" id="RBAH01000004">
    <property type="protein sequence ID" value="RKN85526.1"/>
    <property type="molecule type" value="Genomic_DNA"/>
</dbReference>
<dbReference type="OrthoDB" id="7869153at2"/>
<sequence length="389" mass="45264">MANEQTLGIATIDIHDMEERRYFRKLILRGNQLGLRSFVFTPHNVDEKGKRIYAYMYDSSANKWVREWTAYPALVYDRCRYRAGEAYARFKRFRETQTRLLFLNHPIPHKWGMHQLLSRSERIGPHMPETRVYTDHRELLDSMKRHPLVYVKPINGTGGRGILRVERRSGDRLLVQGRKWDRSIIRPKLVTENRLPSTLAGWELRGRYMVQQGIQNKLPNGRVFDFRLLIQKTGEGEWDVTGCAGRIGPRQSITSNLHGGGQAVPMNTLLGRRFSSEAQIEEIRSKVYDLGYDVAKTIEEHFGSLCELGIDIAVDPDGHPWLLEVNPKPAREVFARIGETTTYEKAISRPLEYALWLHNQHVKKRAESRHKQRAPLSPRVRRKRLPRPT</sequence>
<accession>A0A3B0CNP4</accession>
<dbReference type="InterPro" id="IPR026838">
    <property type="entry name" value="YheC/D"/>
</dbReference>
<dbReference type="Gene3D" id="3.30.470.20">
    <property type="entry name" value="ATP-grasp fold, B domain"/>
    <property type="match status" value="1"/>
</dbReference>
<keyword evidence="1" id="KW-0547">Nucleotide-binding</keyword>
<comment type="caution">
    <text evidence="4">The sequence shown here is derived from an EMBL/GenBank/DDBJ whole genome shotgun (WGS) entry which is preliminary data.</text>
</comment>
<feature type="region of interest" description="Disordered" evidence="2">
    <location>
        <begin position="364"/>
        <end position="389"/>
    </location>
</feature>
<dbReference type="InterPro" id="IPR011761">
    <property type="entry name" value="ATP-grasp"/>
</dbReference>
<name>A0A3B0CNP4_9BACL</name>
<dbReference type="SUPFAM" id="SSF56059">
    <property type="entry name" value="Glutathione synthetase ATP-binding domain-like"/>
    <property type="match status" value="1"/>
</dbReference>
<reference evidence="4 5" key="1">
    <citation type="journal article" date="2007" name="Int. J. Syst. Evol. Microbiol.">
        <title>Paenibacillus ginsengarvi sp. nov., isolated from soil from ginseng cultivation.</title>
        <authorList>
            <person name="Yoon M.H."/>
            <person name="Ten L.N."/>
            <person name="Im W.T."/>
        </authorList>
    </citation>
    <scope>NUCLEOTIDE SEQUENCE [LARGE SCALE GENOMIC DNA]</scope>
    <source>
        <strain evidence="4 5">KCTC 13059</strain>
    </source>
</reference>
<dbReference type="RefSeq" id="WP_120746549.1">
    <property type="nucleotide sequence ID" value="NZ_RBAH01000004.1"/>
</dbReference>
<proteinExistence type="predicted"/>
<evidence type="ECO:0000313" key="4">
    <source>
        <dbReference type="EMBL" id="RKN85526.1"/>
    </source>
</evidence>
<evidence type="ECO:0000256" key="2">
    <source>
        <dbReference type="SAM" id="MobiDB-lite"/>
    </source>
</evidence>
<dbReference type="GO" id="GO:0005524">
    <property type="term" value="F:ATP binding"/>
    <property type="evidence" value="ECO:0007669"/>
    <property type="project" value="UniProtKB-UniRule"/>
</dbReference>
<protein>
    <submittedName>
        <fullName evidence="4">YheC/YheD family protein</fullName>
    </submittedName>
</protein>